<accession>A0A7S9D1C7</accession>
<keyword evidence="2" id="KW-1185">Reference proteome</keyword>
<name>A0A7S9D1C7_9BRAD</name>
<dbReference type="KEGG" id="bcou:IC761_19165"/>
<evidence type="ECO:0000313" key="1">
    <source>
        <dbReference type="EMBL" id="QPF88654.1"/>
    </source>
</evidence>
<evidence type="ECO:0000313" key="2">
    <source>
        <dbReference type="Proteomes" id="UP000594621"/>
    </source>
</evidence>
<dbReference type="Proteomes" id="UP000594621">
    <property type="component" value="Chromosome"/>
</dbReference>
<dbReference type="EMBL" id="CP061379">
    <property type="protein sequence ID" value="QPF88654.1"/>
    <property type="molecule type" value="Genomic_DNA"/>
</dbReference>
<dbReference type="RefSeq" id="WP_195798207.1">
    <property type="nucleotide sequence ID" value="NZ_CP061379.1"/>
</dbReference>
<proteinExistence type="predicted"/>
<gene>
    <name evidence="1" type="ORF">IC761_19165</name>
</gene>
<reference evidence="1 2" key="1">
    <citation type="submission" date="2020-09" db="EMBL/GenBank/DDBJ databases">
        <title>Complete genomes of bradyrhizobia occurring on native shrubby legumes in Australia.</title>
        <authorList>
            <person name="Lafay B."/>
        </authorList>
    </citation>
    <scope>NUCLEOTIDE SEQUENCE [LARGE SCALE GENOMIC DNA]</scope>
    <source>
        <strain evidence="1 2">BDV5040</strain>
    </source>
</reference>
<dbReference type="AlphaFoldDB" id="A0A7S9D1C7"/>
<sequence>MLDMVTGMVIQKYKSSSCEDLKAKKGEPPAEIVAAAVGFLRSNPPLRVKFINKVAPSVANKMFDCGMIP</sequence>
<protein>
    <submittedName>
        <fullName evidence="1">Uncharacterized protein</fullName>
    </submittedName>
</protein>
<organism evidence="1 2">
    <name type="scientific">Bradyrhizobium commune</name>
    <dbReference type="NCBI Taxonomy" id="83627"/>
    <lineage>
        <taxon>Bacteria</taxon>
        <taxon>Pseudomonadati</taxon>
        <taxon>Pseudomonadota</taxon>
        <taxon>Alphaproteobacteria</taxon>
        <taxon>Hyphomicrobiales</taxon>
        <taxon>Nitrobacteraceae</taxon>
        <taxon>Bradyrhizobium</taxon>
    </lineage>
</organism>